<dbReference type="Pfam" id="PF00550">
    <property type="entry name" value="PP-binding"/>
    <property type="match status" value="1"/>
</dbReference>
<dbReference type="AlphaFoldDB" id="A0A4D4KV33"/>
<evidence type="ECO:0000313" key="3">
    <source>
        <dbReference type="Proteomes" id="UP000301309"/>
    </source>
</evidence>
<dbReference type="PROSITE" id="PS50075">
    <property type="entry name" value="CARRIER"/>
    <property type="match status" value="1"/>
</dbReference>
<dbReference type="OrthoDB" id="5383272at2"/>
<protein>
    <recommendedName>
        <fullName evidence="1">Carrier domain-containing protein</fullName>
    </recommendedName>
</protein>
<dbReference type="RefSeq" id="WP_137975820.1">
    <property type="nucleotide sequence ID" value="NZ_BAAASO010000032.1"/>
</dbReference>
<dbReference type="Proteomes" id="UP000301309">
    <property type="component" value="Unassembled WGS sequence"/>
</dbReference>
<evidence type="ECO:0000259" key="1">
    <source>
        <dbReference type="PROSITE" id="PS50075"/>
    </source>
</evidence>
<reference evidence="2 3" key="1">
    <citation type="journal article" date="2020" name="Int. J. Syst. Evol. Microbiol.">
        <title>Reclassification of Streptomyces castelarensis and Streptomyces sporoclivatus as later heterotypic synonyms of Streptomyces antimycoticus.</title>
        <authorList>
            <person name="Komaki H."/>
            <person name="Tamura T."/>
        </authorList>
    </citation>
    <scope>NUCLEOTIDE SEQUENCE [LARGE SCALE GENOMIC DNA]</scope>
    <source>
        <strain evidence="2 3">NBRC 13459</strain>
    </source>
</reference>
<proteinExistence type="predicted"/>
<dbReference type="Gene3D" id="1.10.1200.10">
    <property type="entry name" value="ACP-like"/>
    <property type="match status" value="1"/>
</dbReference>
<dbReference type="InterPro" id="IPR036736">
    <property type="entry name" value="ACP-like_sf"/>
</dbReference>
<feature type="domain" description="Carrier" evidence="1">
    <location>
        <begin position="5"/>
        <end position="82"/>
    </location>
</feature>
<keyword evidence="3" id="KW-1185">Reference proteome</keyword>
<name>A0A4D4KV33_STRVO</name>
<dbReference type="InterPro" id="IPR009081">
    <property type="entry name" value="PP-bd_ACP"/>
</dbReference>
<organism evidence="2 3">
    <name type="scientific">Streptomyces violaceusniger</name>
    <dbReference type="NCBI Taxonomy" id="68280"/>
    <lineage>
        <taxon>Bacteria</taxon>
        <taxon>Bacillati</taxon>
        <taxon>Actinomycetota</taxon>
        <taxon>Actinomycetes</taxon>
        <taxon>Kitasatosporales</taxon>
        <taxon>Streptomycetaceae</taxon>
        <taxon>Streptomyces</taxon>
        <taxon>Streptomyces violaceusniger group</taxon>
    </lineage>
</organism>
<sequence length="91" mass="9746">MKNADELCSLIQEIIDEASGHADEKVDPSTPLLISGLVDSLTIMRIVARVEQRIGISFPETEVVAANFRTPTALWDAIEAVKGASHSEGAV</sequence>
<dbReference type="SUPFAM" id="SSF47336">
    <property type="entry name" value="ACP-like"/>
    <property type="match status" value="1"/>
</dbReference>
<evidence type="ECO:0000313" key="2">
    <source>
        <dbReference type="EMBL" id="GDY49693.1"/>
    </source>
</evidence>
<accession>A0A4D4KV33</accession>
<gene>
    <name evidence="2" type="ORF">SVIO_003160</name>
</gene>
<comment type="caution">
    <text evidence="2">The sequence shown here is derived from an EMBL/GenBank/DDBJ whole genome shotgun (WGS) entry which is preliminary data.</text>
</comment>
<dbReference type="EMBL" id="BJHW01000001">
    <property type="protein sequence ID" value="GDY49693.1"/>
    <property type="molecule type" value="Genomic_DNA"/>
</dbReference>